<dbReference type="Gene3D" id="3.40.50.10540">
    <property type="entry name" value="Crotonobetainyl-coa:carnitine coa-transferase, domain 1"/>
    <property type="match status" value="1"/>
</dbReference>
<dbReference type="InterPro" id="IPR003673">
    <property type="entry name" value="CoA-Trfase_fam_III"/>
</dbReference>
<name>A0A2I7SJZ2_9FLAO</name>
<dbReference type="Proteomes" id="UP000236592">
    <property type="component" value="Chromosome"/>
</dbReference>
<dbReference type="RefSeq" id="WP_102996187.1">
    <property type="nucleotide sequence ID" value="NZ_CP025938.1"/>
</dbReference>
<dbReference type="PANTHER" id="PTHR48207">
    <property type="entry name" value="SUCCINATE--HYDROXYMETHYLGLUTARATE COA-TRANSFERASE"/>
    <property type="match status" value="1"/>
</dbReference>
<keyword evidence="3" id="KW-1185">Reference proteome</keyword>
<dbReference type="InterPro" id="IPR044855">
    <property type="entry name" value="CoA-Trfase_III_dom3_sf"/>
</dbReference>
<dbReference type="PANTHER" id="PTHR48207:SF4">
    <property type="entry name" value="BLL6097 PROTEIN"/>
    <property type="match status" value="1"/>
</dbReference>
<dbReference type="Pfam" id="PF02515">
    <property type="entry name" value="CoA_transf_3"/>
    <property type="match status" value="1"/>
</dbReference>
<proteinExistence type="predicted"/>
<reference evidence="3" key="1">
    <citation type="submission" date="2018-01" db="EMBL/GenBank/DDBJ databases">
        <title>Complete genome of Tamlana sp. UJ94.</title>
        <authorList>
            <person name="Jung J."/>
            <person name="Chung D."/>
            <person name="Bae S.S."/>
            <person name="Baek K."/>
        </authorList>
    </citation>
    <scope>NUCLEOTIDE SEQUENCE [LARGE SCALE GENOMIC DNA]</scope>
    <source>
        <strain evidence="3">UJ94</strain>
    </source>
</reference>
<keyword evidence="1 2" id="KW-0808">Transferase</keyword>
<gene>
    <name evidence="2" type="ORF">C1A40_12540</name>
</gene>
<dbReference type="InterPro" id="IPR050483">
    <property type="entry name" value="CoA-transferase_III_domain"/>
</dbReference>
<protein>
    <submittedName>
        <fullName evidence="2">CoA transferase</fullName>
    </submittedName>
</protein>
<dbReference type="SUPFAM" id="SSF89796">
    <property type="entry name" value="CoA-transferase family III (CaiB/BaiF)"/>
    <property type="match status" value="1"/>
</dbReference>
<dbReference type="GO" id="GO:0008410">
    <property type="term" value="F:CoA-transferase activity"/>
    <property type="evidence" value="ECO:0007669"/>
    <property type="project" value="TreeGrafter"/>
</dbReference>
<dbReference type="Gene3D" id="3.30.1540.10">
    <property type="entry name" value="formyl-coa transferase, domain 3"/>
    <property type="match status" value="1"/>
</dbReference>
<dbReference type="InterPro" id="IPR023606">
    <property type="entry name" value="CoA-Trfase_III_dom_1_sf"/>
</dbReference>
<organism evidence="2 3">
    <name type="scientific">Pseudotamlana carrageenivorans</name>
    <dbReference type="NCBI Taxonomy" id="2069432"/>
    <lineage>
        <taxon>Bacteria</taxon>
        <taxon>Pseudomonadati</taxon>
        <taxon>Bacteroidota</taxon>
        <taxon>Flavobacteriia</taxon>
        <taxon>Flavobacteriales</taxon>
        <taxon>Flavobacteriaceae</taxon>
        <taxon>Pseudotamlana</taxon>
    </lineage>
</organism>
<accession>A0A2I7SJZ2</accession>
<dbReference type="KEGG" id="taj:C1A40_12540"/>
<evidence type="ECO:0000313" key="3">
    <source>
        <dbReference type="Proteomes" id="UP000236592"/>
    </source>
</evidence>
<evidence type="ECO:0000256" key="1">
    <source>
        <dbReference type="ARBA" id="ARBA00022679"/>
    </source>
</evidence>
<evidence type="ECO:0000313" key="2">
    <source>
        <dbReference type="EMBL" id="AUS06225.1"/>
    </source>
</evidence>
<dbReference type="AlphaFoldDB" id="A0A2I7SJZ2"/>
<dbReference type="OrthoDB" id="9797653at2"/>
<sequence length="381" mass="41834">MKKPLEGILVVDFSQYLSGPSASLRLADLGARVIKIEKPETGDLGRDLYFSNVVMNGASSMFHAINRNKQSYATNMKAAKDREKVYQLIRKADVLIHNFRPGVVDKLGIDFETIKSINPKIVYAELSGYGKEGVWKNKPGLDLLLQSLSGLTQLNGNDGAGPIPIGLAVVDILSGAHLAQGILACLYRKETTGEGGRVEVSMLESALEYQFESITCYFRDGGQPTIRPKSNSAHAYLGAPYGVYATKNGAMALAMGSIPFIGGLIGCEALSKYETPESWFNQRDEIKDILAKHLATKDTKAWLAVLEPADIWCAEIMNWKTLMDQDAFKILEMIQEVNMADGYTYKTTRCPIQINGAWLTSEMGSPVLGEHNEKINKELAS</sequence>
<dbReference type="EMBL" id="CP025938">
    <property type="protein sequence ID" value="AUS06225.1"/>
    <property type="molecule type" value="Genomic_DNA"/>
</dbReference>